<dbReference type="Pfam" id="PF05063">
    <property type="entry name" value="MT-A70"/>
    <property type="match status" value="1"/>
</dbReference>
<evidence type="ECO:0000256" key="6">
    <source>
        <dbReference type="SAM" id="MobiDB-lite"/>
    </source>
</evidence>
<accession>A0A6G0TK36</accession>
<dbReference type="InterPro" id="IPR019194">
    <property type="entry name" value="Tscrpt_elong_fac_Eaf_N"/>
</dbReference>
<evidence type="ECO:0000256" key="1">
    <source>
        <dbReference type="ARBA" id="ARBA00004123"/>
    </source>
</evidence>
<dbReference type="InterPro" id="IPR045123">
    <property type="entry name" value="METTL14-like"/>
</dbReference>
<feature type="compositionally biased region" description="Polar residues" evidence="6">
    <location>
        <begin position="164"/>
        <end position="174"/>
    </location>
</feature>
<evidence type="ECO:0000313" key="9">
    <source>
        <dbReference type="Proteomes" id="UP000475862"/>
    </source>
</evidence>
<gene>
    <name evidence="8" type="ORF">AGLY_008442</name>
</gene>
<dbReference type="OrthoDB" id="14833at2759"/>
<feature type="region of interest" description="Disordered" evidence="6">
    <location>
        <begin position="238"/>
        <end position="291"/>
    </location>
</feature>
<dbReference type="InterPro" id="IPR029063">
    <property type="entry name" value="SAM-dependent_MTases_sf"/>
</dbReference>
<dbReference type="GO" id="GO:0036396">
    <property type="term" value="C:RNA N6-methyladenosine methyltransferase complex"/>
    <property type="evidence" value="ECO:0007669"/>
    <property type="project" value="TreeGrafter"/>
</dbReference>
<comment type="similarity">
    <text evidence="5">Belongs to the MT-A70-like family.</text>
</comment>
<dbReference type="GO" id="GO:0003729">
    <property type="term" value="F:mRNA binding"/>
    <property type="evidence" value="ECO:0007669"/>
    <property type="project" value="TreeGrafter"/>
</dbReference>
<dbReference type="GO" id="GO:0005634">
    <property type="term" value="C:nucleus"/>
    <property type="evidence" value="ECO:0007669"/>
    <property type="project" value="UniProtKB-SubCell"/>
</dbReference>
<dbReference type="PROSITE" id="PS51143">
    <property type="entry name" value="MT_A70"/>
    <property type="match status" value="1"/>
</dbReference>
<protein>
    <recommendedName>
        <fullName evidence="4">N(6)-adenosine-methyltransferase non-catalytic subunit METTL14</fullName>
    </recommendedName>
    <alternativeName>
        <fullName evidence="3">Methyltransferase-like protein 14</fullName>
    </alternativeName>
</protein>
<feature type="compositionally biased region" description="Low complexity" evidence="6">
    <location>
        <begin position="175"/>
        <end position="192"/>
    </location>
</feature>
<comment type="subcellular location">
    <subcellularLocation>
        <location evidence="1">Nucleus</location>
    </subcellularLocation>
</comment>
<feature type="compositionally biased region" description="Low complexity" evidence="6">
    <location>
        <begin position="238"/>
        <end position="254"/>
    </location>
</feature>
<dbReference type="EMBL" id="VYZN01000028">
    <property type="protein sequence ID" value="KAE9534352.1"/>
    <property type="molecule type" value="Genomic_DNA"/>
</dbReference>
<dbReference type="PANTHER" id="PTHR13107:SF0">
    <property type="entry name" value="N6-ADENOSINE-METHYLTRANSFERASE NON-CATALYTIC SUBUNIT"/>
    <property type="match status" value="1"/>
</dbReference>
<dbReference type="SUPFAM" id="SSF53335">
    <property type="entry name" value="S-adenosyl-L-methionine-dependent methyltransferases"/>
    <property type="match status" value="1"/>
</dbReference>
<dbReference type="Proteomes" id="UP000475862">
    <property type="component" value="Unassembled WGS sequence"/>
</dbReference>
<feature type="region of interest" description="Disordered" evidence="6">
    <location>
        <begin position="129"/>
        <end position="192"/>
    </location>
</feature>
<organism evidence="8 9">
    <name type="scientific">Aphis glycines</name>
    <name type="common">Soybean aphid</name>
    <dbReference type="NCBI Taxonomy" id="307491"/>
    <lineage>
        <taxon>Eukaryota</taxon>
        <taxon>Metazoa</taxon>
        <taxon>Ecdysozoa</taxon>
        <taxon>Arthropoda</taxon>
        <taxon>Hexapoda</taxon>
        <taxon>Insecta</taxon>
        <taxon>Pterygota</taxon>
        <taxon>Neoptera</taxon>
        <taxon>Paraneoptera</taxon>
        <taxon>Hemiptera</taxon>
        <taxon>Sternorrhyncha</taxon>
        <taxon>Aphidomorpha</taxon>
        <taxon>Aphidoidea</taxon>
        <taxon>Aphididae</taxon>
        <taxon>Aphidini</taxon>
        <taxon>Aphis</taxon>
        <taxon>Aphis</taxon>
    </lineage>
</organism>
<evidence type="ECO:0000256" key="4">
    <source>
        <dbReference type="ARBA" id="ARBA00049757"/>
    </source>
</evidence>
<dbReference type="PANTHER" id="PTHR13107">
    <property type="entry name" value="N6-ADENOSINE-METHYLTRANSFERASE NON-CATALYTIC SUBUNIT"/>
    <property type="match status" value="1"/>
</dbReference>
<dbReference type="PROSITE" id="PS51592">
    <property type="entry name" value="SAM_MTA70L_2"/>
    <property type="match status" value="1"/>
</dbReference>
<proteinExistence type="inferred from homology"/>
<name>A0A6G0TK36_APHGL</name>
<feature type="compositionally biased region" description="Basic residues" evidence="6">
    <location>
        <begin position="137"/>
        <end position="152"/>
    </location>
</feature>
<reference evidence="8 9" key="1">
    <citation type="submission" date="2019-08" db="EMBL/GenBank/DDBJ databases">
        <title>The genome of the soybean aphid Biotype 1, its phylome, world population structure and adaptation to the North American continent.</title>
        <authorList>
            <person name="Giordano R."/>
            <person name="Donthu R.K."/>
            <person name="Hernandez A.G."/>
            <person name="Wright C.L."/>
            <person name="Zimin A.V."/>
        </authorList>
    </citation>
    <scope>NUCLEOTIDE SEQUENCE [LARGE SCALE GENOMIC DNA]</scope>
    <source>
        <tissue evidence="8">Whole aphids</tissue>
    </source>
</reference>
<keyword evidence="9" id="KW-1185">Reference proteome</keyword>
<evidence type="ECO:0000313" key="8">
    <source>
        <dbReference type="EMBL" id="KAE9534352.1"/>
    </source>
</evidence>
<evidence type="ECO:0000256" key="2">
    <source>
        <dbReference type="ARBA" id="ARBA00023242"/>
    </source>
</evidence>
<dbReference type="Pfam" id="PF09816">
    <property type="entry name" value="EAF"/>
    <property type="match status" value="1"/>
</dbReference>
<keyword evidence="2" id="KW-0539">Nucleus</keyword>
<evidence type="ECO:0000256" key="5">
    <source>
        <dbReference type="PROSITE-ProRule" id="PRU00489"/>
    </source>
</evidence>
<sequence>MDDELFDSLESFGSEPAELKLGSTFSGKDDFKPASVDINKPASVDISSANREVTVSLPNFDGAGAAHTVYKGSHKDYTKECVLIIDHTTGEITLEKLTTNVQLKSTRNAVEKPQKPIVQINPVLSEKNRTATVDKRLKGKIQQKKQVKKSPKKASQSPKVANLSPPNNAQHMNKSPQFFMSESPMSSSLPLLNDDDCSMTGFDSQAHPSFSLSDIKTDIKTDNKTESYDDLVPAARSLELSESSSDSGSSSSSDSDSDDSTTPPPPPVSQKTVEKHPSPIFNSPNTNGFKGRLVDPGQTLLVSSTDMAFSKANLLTNLLHSVYLRLASLIELYSFGCVGQGVTVCFGFGMSEATVCIVRSEIVRFRRRTFTHRNSFGIEIDGICITFSGEMDISFFFQALSMGDVRFAIIQLAFAVHFGWQQSKQLLDKRKISNREGFLYFHVFMIIEVNLAFWHLPLLGFSDVQQLRRALNTHREDMPMSSVRKVINKFNAQPKSPEHTYNDSSTFLKGTQSSNPHNDYCQHFVDTGQRPQNFIRDVGLTDRFEEYPKLRELIRLKDELIQQTATPPMFLKCDLSTYNLKSLNIKFDVILIEPPLEEYQRTLGVTNTKLWNWNQIMDLELGELAANRSFIFLWCGSSDGLDRGRDCLRRWGFRRCEDICWIRTNSKNPGHSKNLEPNAVFQRTKEHCLMGIKGTVRRSTDGDYIHANVDIDLIISEENEHGSIEKPVEIFHIIEHFCLGKRRLHLFGRDSTIRPGWLTLGPELTNSNFNTEMYNGYFSNGQLTTGCTDRIEVLRPKSPPPKCKIPIGIRKSNSCINRGRGRI</sequence>
<dbReference type="InterPro" id="IPR007757">
    <property type="entry name" value="MT-A70-like"/>
</dbReference>
<feature type="domain" description="Transcription elongation factor Eaf N-terminal" evidence="7">
    <location>
        <begin position="30"/>
        <end position="108"/>
    </location>
</feature>
<comment type="caution">
    <text evidence="8">The sequence shown here is derived from an EMBL/GenBank/DDBJ whole genome shotgun (WGS) entry which is preliminary data.</text>
</comment>
<evidence type="ECO:0000256" key="3">
    <source>
        <dbReference type="ARBA" id="ARBA00032942"/>
    </source>
</evidence>
<evidence type="ECO:0000259" key="7">
    <source>
        <dbReference type="Pfam" id="PF09816"/>
    </source>
</evidence>
<dbReference type="AlphaFoldDB" id="A0A6G0TK36"/>